<evidence type="ECO:0000313" key="3">
    <source>
        <dbReference type="Proteomes" id="UP001430954"/>
    </source>
</evidence>
<dbReference type="Proteomes" id="UP001430954">
    <property type="component" value="Unassembled WGS sequence"/>
</dbReference>
<keyword evidence="1" id="KW-0732">Signal</keyword>
<comment type="caution">
    <text evidence="2">The sequence shown here is derived from an EMBL/GenBank/DDBJ whole genome shotgun (WGS) entry which is preliminary data.</text>
</comment>
<name>A0ABS7T364_9GAMM</name>
<dbReference type="RefSeq" id="WP_223674499.1">
    <property type="nucleotide sequence ID" value="NZ_JAINZW010000001.1"/>
</dbReference>
<organism evidence="2 3">
    <name type="scientific">Novilysobacter selenitireducens</name>
    <dbReference type="NCBI Taxonomy" id="2872639"/>
    <lineage>
        <taxon>Bacteria</taxon>
        <taxon>Pseudomonadati</taxon>
        <taxon>Pseudomonadota</taxon>
        <taxon>Gammaproteobacteria</taxon>
        <taxon>Lysobacterales</taxon>
        <taxon>Lysobacteraceae</taxon>
        <taxon>Novilysobacter</taxon>
    </lineage>
</organism>
<dbReference type="PROSITE" id="PS51257">
    <property type="entry name" value="PROKAR_LIPOPROTEIN"/>
    <property type="match status" value="1"/>
</dbReference>
<sequence length="125" mass="12545">MIRPATFARHVPFAAALSLAALALAGCQTAAPTADAGAQASAEGRVVAIDRDPWAYDGNATMQVDTASGPVTVEIPARLNLCPAPGVGAFPDIEVGDRVRASGEAGADGHITVCNGAGHALQQLD</sequence>
<evidence type="ECO:0000256" key="1">
    <source>
        <dbReference type="SAM" id="SignalP"/>
    </source>
</evidence>
<feature type="chain" id="PRO_5047409515" description="DUF5666 domain-containing protein" evidence="1">
    <location>
        <begin position="31"/>
        <end position="125"/>
    </location>
</feature>
<evidence type="ECO:0000313" key="2">
    <source>
        <dbReference type="EMBL" id="MBZ4038306.1"/>
    </source>
</evidence>
<reference evidence="2 3" key="1">
    <citation type="submission" date="2021-09" db="EMBL/GenBank/DDBJ databases">
        <title>Lysobacter sp. 13A isolated from the river sediment.</title>
        <authorList>
            <person name="Liu H."/>
            <person name="Li S."/>
            <person name="Mao S."/>
        </authorList>
    </citation>
    <scope>NUCLEOTIDE SEQUENCE [LARGE SCALE GENOMIC DNA]</scope>
    <source>
        <strain evidence="2 3">13A</strain>
    </source>
</reference>
<evidence type="ECO:0008006" key="4">
    <source>
        <dbReference type="Google" id="ProtNLM"/>
    </source>
</evidence>
<proteinExistence type="predicted"/>
<protein>
    <recommendedName>
        <fullName evidence="4">DUF5666 domain-containing protein</fullName>
    </recommendedName>
</protein>
<accession>A0ABS7T364</accession>
<feature type="signal peptide" evidence="1">
    <location>
        <begin position="1"/>
        <end position="30"/>
    </location>
</feature>
<gene>
    <name evidence="2" type="ORF">K6753_01985</name>
</gene>
<keyword evidence="3" id="KW-1185">Reference proteome</keyword>
<dbReference type="EMBL" id="JAINZW010000001">
    <property type="protein sequence ID" value="MBZ4038306.1"/>
    <property type="molecule type" value="Genomic_DNA"/>
</dbReference>